<keyword evidence="1" id="KW-0732">Signal</keyword>
<evidence type="ECO:0000256" key="1">
    <source>
        <dbReference type="SAM" id="SignalP"/>
    </source>
</evidence>
<gene>
    <name evidence="2" type="ORF">BKA55DRAFT_743282</name>
</gene>
<organism evidence="2 3">
    <name type="scientific">Fusarium redolens</name>
    <dbReference type="NCBI Taxonomy" id="48865"/>
    <lineage>
        <taxon>Eukaryota</taxon>
        <taxon>Fungi</taxon>
        <taxon>Dikarya</taxon>
        <taxon>Ascomycota</taxon>
        <taxon>Pezizomycotina</taxon>
        <taxon>Sordariomycetes</taxon>
        <taxon>Hypocreomycetidae</taxon>
        <taxon>Hypocreales</taxon>
        <taxon>Nectriaceae</taxon>
        <taxon>Fusarium</taxon>
        <taxon>Fusarium redolens species complex</taxon>
    </lineage>
</organism>
<protein>
    <recommendedName>
        <fullName evidence="4">Small secreted protein</fullName>
    </recommendedName>
</protein>
<feature type="chain" id="PRO_5040395566" description="Small secreted protein" evidence="1">
    <location>
        <begin position="17"/>
        <end position="127"/>
    </location>
</feature>
<reference evidence="2" key="1">
    <citation type="journal article" date="2021" name="Nat. Commun.">
        <title>Genetic determinants of endophytism in the Arabidopsis root mycobiome.</title>
        <authorList>
            <person name="Mesny F."/>
            <person name="Miyauchi S."/>
            <person name="Thiergart T."/>
            <person name="Pickel B."/>
            <person name="Atanasova L."/>
            <person name="Karlsson M."/>
            <person name="Huettel B."/>
            <person name="Barry K.W."/>
            <person name="Haridas S."/>
            <person name="Chen C."/>
            <person name="Bauer D."/>
            <person name="Andreopoulos W."/>
            <person name="Pangilinan J."/>
            <person name="LaButti K."/>
            <person name="Riley R."/>
            <person name="Lipzen A."/>
            <person name="Clum A."/>
            <person name="Drula E."/>
            <person name="Henrissat B."/>
            <person name="Kohler A."/>
            <person name="Grigoriev I.V."/>
            <person name="Martin F.M."/>
            <person name="Hacquard S."/>
        </authorList>
    </citation>
    <scope>NUCLEOTIDE SEQUENCE</scope>
    <source>
        <strain evidence="2">MPI-CAGE-AT-0023</strain>
    </source>
</reference>
<dbReference type="GeneID" id="70231498"/>
<feature type="signal peptide" evidence="1">
    <location>
        <begin position="1"/>
        <end position="16"/>
    </location>
</feature>
<dbReference type="EMBL" id="JAGMUX010000022">
    <property type="protein sequence ID" value="KAH7230597.1"/>
    <property type="molecule type" value="Genomic_DNA"/>
</dbReference>
<evidence type="ECO:0008006" key="4">
    <source>
        <dbReference type="Google" id="ProtNLM"/>
    </source>
</evidence>
<proteinExistence type="predicted"/>
<dbReference type="RefSeq" id="XP_046043235.1">
    <property type="nucleotide sequence ID" value="XM_046201544.1"/>
</dbReference>
<keyword evidence="3" id="KW-1185">Reference proteome</keyword>
<dbReference type="AlphaFoldDB" id="A0A9P9G263"/>
<evidence type="ECO:0000313" key="2">
    <source>
        <dbReference type="EMBL" id="KAH7230597.1"/>
    </source>
</evidence>
<sequence>MKGLYTALLSIAVVQATPVIDNQPKDLHARAVDLKVQYYTDGGCKDYAVSIWPGTSNKCYGYSYSNTNSANIASCGGNSVACTCYLFEQDSCKGNSVRTVALSGSGSACVSNWGKGYKSMQCYTTQL</sequence>
<comment type="caution">
    <text evidence="2">The sequence shown here is derived from an EMBL/GenBank/DDBJ whole genome shotgun (WGS) entry which is preliminary data.</text>
</comment>
<accession>A0A9P9G263</accession>
<evidence type="ECO:0000313" key="3">
    <source>
        <dbReference type="Proteomes" id="UP000720189"/>
    </source>
</evidence>
<dbReference type="Proteomes" id="UP000720189">
    <property type="component" value="Unassembled WGS sequence"/>
</dbReference>
<dbReference type="OrthoDB" id="5133123at2759"/>
<name>A0A9P9G263_FUSRE</name>